<reference evidence="2" key="1">
    <citation type="submission" date="2017-02" db="EMBL/GenBank/DDBJ databases">
        <authorList>
            <person name="Varghese N."/>
            <person name="Submissions S."/>
        </authorList>
    </citation>
    <scope>NUCLEOTIDE SEQUENCE [LARGE SCALE GENOMIC DNA]</scope>
    <source>
        <strain evidence="2">DSM 22270</strain>
    </source>
</reference>
<dbReference type="RefSeq" id="WP_170916617.1">
    <property type="nucleotide sequence ID" value="NZ_FUZA01000002.1"/>
</dbReference>
<evidence type="ECO:0000313" key="2">
    <source>
        <dbReference type="Proteomes" id="UP000190897"/>
    </source>
</evidence>
<evidence type="ECO:0000313" key="1">
    <source>
        <dbReference type="EMBL" id="SKB76658.1"/>
    </source>
</evidence>
<organism evidence="1 2">
    <name type="scientific">Dyadobacter psychrophilus</name>
    <dbReference type="NCBI Taxonomy" id="651661"/>
    <lineage>
        <taxon>Bacteria</taxon>
        <taxon>Pseudomonadati</taxon>
        <taxon>Bacteroidota</taxon>
        <taxon>Cytophagia</taxon>
        <taxon>Cytophagales</taxon>
        <taxon>Spirosomataceae</taxon>
        <taxon>Dyadobacter</taxon>
    </lineage>
</organism>
<keyword evidence="2" id="KW-1185">Reference proteome</keyword>
<gene>
    <name evidence="1" type="ORF">SAMN05660293_01992</name>
</gene>
<sequence>MKGAAMVYLFNVRILIELDDLNSLIQDCGSGWRLLLHPDFLYGHALN</sequence>
<dbReference type="AlphaFoldDB" id="A0A1T5DXS2"/>
<accession>A0A1T5DXS2</accession>
<dbReference type="EMBL" id="FUZA01000002">
    <property type="protein sequence ID" value="SKB76658.1"/>
    <property type="molecule type" value="Genomic_DNA"/>
</dbReference>
<dbReference type="Proteomes" id="UP000190897">
    <property type="component" value="Unassembled WGS sequence"/>
</dbReference>
<proteinExistence type="predicted"/>
<name>A0A1T5DXS2_9BACT</name>
<protein>
    <submittedName>
        <fullName evidence="1">Uncharacterized protein</fullName>
    </submittedName>
</protein>